<accession>A0A1Q8RPL3</accession>
<dbReference type="InterPro" id="IPR036962">
    <property type="entry name" value="Glyco_hydro_3_N_sf"/>
</dbReference>
<comment type="pathway">
    <text evidence="2 10">Glycan metabolism; cellulose degradation.</text>
</comment>
<dbReference type="Pfam" id="PF00933">
    <property type="entry name" value="Glyco_hydro_3"/>
    <property type="match status" value="1"/>
</dbReference>
<dbReference type="InterPro" id="IPR002772">
    <property type="entry name" value="Glyco_hydro_3_C"/>
</dbReference>
<dbReference type="InterPro" id="IPR026891">
    <property type="entry name" value="Fn3-like"/>
</dbReference>
<evidence type="ECO:0000256" key="8">
    <source>
        <dbReference type="ARBA" id="ARBA00023295"/>
    </source>
</evidence>
<evidence type="ECO:0000256" key="6">
    <source>
        <dbReference type="ARBA" id="ARBA00023180"/>
    </source>
</evidence>
<reference evidence="12 13" key="1">
    <citation type="submission" date="2016-11" db="EMBL/GenBank/DDBJ databases">
        <title>Draft Genome Assembly of Colletotrichum chlorophyti a pathogen of herbaceous plants.</title>
        <authorList>
            <person name="Gan P."/>
            <person name="Narusaka M."/>
            <person name="Tsushima A."/>
            <person name="Narusaka Y."/>
            <person name="Takano Y."/>
            <person name="Shirasu K."/>
        </authorList>
    </citation>
    <scope>NUCLEOTIDE SEQUENCE [LARGE SCALE GENOMIC DNA]</scope>
    <source>
        <strain evidence="12 13">NTL11</strain>
    </source>
</reference>
<evidence type="ECO:0000313" key="13">
    <source>
        <dbReference type="Proteomes" id="UP000186583"/>
    </source>
</evidence>
<gene>
    <name evidence="12" type="ORF">CCHL11_04149</name>
</gene>
<dbReference type="InterPro" id="IPR037524">
    <property type="entry name" value="PA14/GLEYA"/>
</dbReference>
<evidence type="ECO:0000259" key="11">
    <source>
        <dbReference type="PROSITE" id="PS51820"/>
    </source>
</evidence>
<keyword evidence="6" id="KW-0325">Glycoprotein</keyword>
<dbReference type="InterPro" id="IPR001764">
    <property type="entry name" value="Glyco_hydro_3_N"/>
</dbReference>
<evidence type="ECO:0000256" key="2">
    <source>
        <dbReference type="ARBA" id="ARBA00004987"/>
    </source>
</evidence>
<dbReference type="InterPro" id="IPR050288">
    <property type="entry name" value="Cellulose_deg_GH3"/>
</dbReference>
<evidence type="ECO:0000256" key="3">
    <source>
        <dbReference type="ARBA" id="ARBA00005336"/>
    </source>
</evidence>
<dbReference type="AlphaFoldDB" id="A0A1Q8RPL3"/>
<dbReference type="GO" id="GO:0008422">
    <property type="term" value="F:beta-glucosidase activity"/>
    <property type="evidence" value="ECO:0007669"/>
    <property type="project" value="UniProtKB-EC"/>
</dbReference>
<evidence type="ECO:0000313" key="12">
    <source>
        <dbReference type="EMBL" id="OLN86267.1"/>
    </source>
</evidence>
<evidence type="ECO:0000256" key="5">
    <source>
        <dbReference type="ARBA" id="ARBA00022801"/>
    </source>
</evidence>
<dbReference type="InterPro" id="IPR019800">
    <property type="entry name" value="Glyco_hydro_3_AS"/>
</dbReference>
<dbReference type="InterPro" id="IPR036881">
    <property type="entry name" value="Glyco_hydro_3_C_sf"/>
</dbReference>
<proteinExistence type="inferred from homology"/>
<dbReference type="PRINTS" id="PR00133">
    <property type="entry name" value="GLHYDRLASE3"/>
</dbReference>
<dbReference type="Proteomes" id="UP000186583">
    <property type="component" value="Unassembled WGS sequence"/>
</dbReference>
<dbReference type="PANTHER" id="PTHR42715:SF3">
    <property type="entry name" value="BETA-GLUCOSIDASE B-RELATED"/>
    <property type="match status" value="1"/>
</dbReference>
<evidence type="ECO:0000256" key="10">
    <source>
        <dbReference type="RuleBase" id="RU361161"/>
    </source>
</evidence>
<organism evidence="12 13">
    <name type="scientific">Colletotrichum chlorophyti</name>
    <dbReference type="NCBI Taxonomy" id="708187"/>
    <lineage>
        <taxon>Eukaryota</taxon>
        <taxon>Fungi</taxon>
        <taxon>Dikarya</taxon>
        <taxon>Ascomycota</taxon>
        <taxon>Pezizomycotina</taxon>
        <taxon>Sordariomycetes</taxon>
        <taxon>Hypocreomycetidae</taxon>
        <taxon>Glomerellales</taxon>
        <taxon>Glomerellaceae</taxon>
        <taxon>Colletotrichum</taxon>
    </lineage>
</organism>
<dbReference type="GO" id="GO:0030245">
    <property type="term" value="P:cellulose catabolic process"/>
    <property type="evidence" value="ECO:0007669"/>
    <property type="project" value="UniProtKB-UniPathway"/>
</dbReference>
<dbReference type="SUPFAM" id="SSF51445">
    <property type="entry name" value="(Trans)glycosidases"/>
    <property type="match status" value="1"/>
</dbReference>
<dbReference type="SMART" id="SM01217">
    <property type="entry name" value="Fn3_like"/>
    <property type="match status" value="1"/>
</dbReference>
<feature type="domain" description="PA14" evidence="11">
    <location>
        <begin position="407"/>
        <end position="559"/>
    </location>
</feature>
<name>A0A1Q8RPL3_9PEZI</name>
<protein>
    <recommendedName>
        <fullName evidence="4 10">beta-glucosidase</fullName>
        <ecNumber evidence="4 10">3.2.1.21</ecNumber>
    </recommendedName>
</protein>
<evidence type="ECO:0000256" key="4">
    <source>
        <dbReference type="ARBA" id="ARBA00012744"/>
    </source>
</evidence>
<keyword evidence="9 10" id="KW-0624">Polysaccharide degradation</keyword>
<evidence type="ECO:0000256" key="1">
    <source>
        <dbReference type="ARBA" id="ARBA00000448"/>
    </source>
</evidence>
<dbReference type="PANTHER" id="PTHR42715">
    <property type="entry name" value="BETA-GLUCOSIDASE"/>
    <property type="match status" value="1"/>
</dbReference>
<dbReference type="Gene3D" id="3.40.50.1700">
    <property type="entry name" value="Glycoside hydrolase family 3 C-terminal domain"/>
    <property type="match status" value="1"/>
</dbReference>
<dbReference type="Gene3D" id="2.60.120.260">
    <property type="entry name" value="Galactose-binding domain-like"/>
    <property type="match status" value="1"/>
</dbReference>
<dbReference type="OrthoDB" id="47059at2759"/>
<keyword evidence="7 10" id="KW-0119">Carbohydrate metabolism</keyword>
<comment type="catalytic activity">
    <reaction evidence="1 10">
        <text>Hydrolysis of terminal, non-reducing beta-D-glucosyl residues with release of beta-D-glucose.</text>
        <dbReference type="EC" id="3.2.1.21"/>
    </reaction>
</comment>
<dbReference type="Gene3D" id="3.20.20.300">
    <property type="entry name" value="Glycoside hydrolase, family 3, N-terminal domain"/>
    <property type="match status" value="1"/>
</dbReference>
<evidence type="ECO:0000256" key="7">
    <source>
        <dbReference type="ARBA" id="ARBA00023277"/>
    </source>
</evidence>
<dbReference type="PROSITE" id="PS51820">
    <property type="entry name" value="PA14"/>
    <property type="match status" value="1"/>
</dbReference>
<dbReference type="PROSITE" id="PS00775">
    <property type="entry name" value="GLYCOSYL_HYDROL_F3"/>
    <property type="match status" value="1"/>
</dbReference>
<dbReference type="EMBL" id="MPGH01000132">
    <property type="protein sequence ID" value="OLN86267.1"/>
    <property type="molecule type" value="Genomic_DNA"/>
</dbReference>
<dbReference type="SUPFAM" id="SSF52279">
    <property type="entry name" value="Beta-D-glucan exohydrolase, C-terminal domain"/>
    <property type="match status" value="1"/>
</dbReference>
<dbReference type="Gene3D" id="2.60.40.10">
    <property type="entry name" value="Immunoglobulins"/>
    <property type="match status" value="1"/>
</dbReference>
<sequence length="833" mass="90570">MTNKTDLEAIFQSLTLEDKVRLLAGRNFVETGDVPEKGVPAIKTTDGPNGTRGAAIDGSTKAACFPAACSIAATFDRSIARKVGHALAQESKAKGARCLLAPTVCIHRHPLGGRNFESYSEDPFLAGKLASEMIQGCQGLGVSATIKHFVANEQETSRTTVDETISERALREIYLKPFEIAIKEAKPWAIMSAYNLVNGKHCDSNDWLLKEVLRGDWGWNGLVMSDWGGTNSIAEGIKAGMDIEMPGPPRIRKPAAVLDAVRRGELTESDIDERVRTILEWTEKLNGFKDPTITVEKAIDRPEHRELIRDAGARGIVLLKNENNILPLSRDKVKGKKIALIGYAKDGLAHGGGSASVNAHYRLAPWDALHRALGEDVTFTYAKGAHKERLLPPINTDGIVGNIHGLDGKVGFSRLFYDYGKEDAEPVSVLHSYPNSAYSPLGSQESMWKTLDIVGDFTPFETGTHYIACSGIGPTQVFVDDEVVFEQMGNCADPMGALFLAANEPEIKHFFEAGKTYRLRIHSKPPTKIGLEILEGRTGVRMGFALESDHDADLQGEAARVAAEADLAIWETEGRDQESFHLPCDQDGLIDVVAKANPNTIVVNSTGVAVAMPWLDKVSALAQSWFSGQECGNAITDVLTGAINPEGKLPVSFPARVEDAPAHGNFPGERDADGQLRVKYAEGVFVGYRHYDRVAKETLNFPFGYGLSYTTFGYEAFNVAKKTGNKDEFEVSVEVSNTGSVAGGAVVQVYAGRTEQAADTPVKVLVAFDKVRLQPGETKTVNLAVSAKDFASFDETERQWVVPAGEYSFHLGESAARALEIVPVTVDRITYQR</sequence>
<dbReference type="Pfam" id="PF14310">
    <property type="entry name" value="Fn3-like"/>
    <property type="match status" value="1"/>
</dbReference>
<comment type="caution">
    <text evidence="12">The sequence shown here is derived from an EMBL/GenBank/DDBJ whole genome shotgun (WGS) entry which is preliminary data.</text>
</comment>
<evidence type="ECO:0000256" key="9">
    <source>
        <dbReference type="ARBA" id="ARBA00023326"/>
    </source>
</evidence>
<dbReference type="EC" id="3.2.1.21" evidence="4 10"/>
<dbReference type="STRING" id="708187.A0A1Q8RPL3"/>
<keyword evidence="13" id="KW-1185">Reference proteome</keyword>
<dbReference type="InterPro" id="IPR017853">
    <property type="entry name" value="GH"/>
</dbReference>
<comment type="similarity">
    <text evidence="3 10">Belongs to the glycosyl hydrolase 3 family.</text>
</comment>
<keyword evidence="5 10" id="KW-0378">Hydrolase</keyword>
<dbReference type="InterPro" id="IPR013783">
    <property type="entry name" value="Ig-like_fold"/>
</dbReference>
<keyword evidence="8 10" id="KW-0326">Glycosidase</keyword>
<dbReference type="Pfam" id="PF01915">
    <property type="entry name" value="Glyco_hydro_3_C"/>
    <property type="match status" value="1"/>
</dbReference>
<dbReference type="UniPathway" id="UPA00696"/>